<evidence type="ECO:0000256" key="1">
    <source>
        <dbReference type="ARBA" id="ARBA00000448"/>
    </source>
</evidence>
<evidence type="ECO:0000256" key="7">
    <source>
        <dbReference type="ARBA" id="ARBA00023295"/>
    </source>
</evidence>
<evidence type="ECO:0000313" key="14">
    <source>
        <dbReference type="Proteomes" id="UP000198310"/>
    </source>
</evidence>
<dbReference type="PANTHER" id="PTHR10353">
    <property type="entry name" value="GLYCOSYL HYDROLASE"/>
    <property type="match status" value="1"/>
</dbReference>
<feature type="chain" id="PRO_5011991823" description="Beta-glucosidase" evidence="12">
    <location>
        <begin position="25"/>
        <end position="499"/>
    </location>
</feature>
<feature type="signal peptide" evidence="12">
    <location>
        <begin position="1"/>
        <end position="24"/>
    </location>
</feature>
<dbReference type="EMBL" id="FZNS01000007">
    <property type="protein sequence ID" value="SNR80135.1"/>
    <property type="molecule type" value="Genomic_DNA"/>
</dbReference>
<evidence type="ECO:0000256" key="5">
    <source>
        <dbReference type="ARBA" id="ARBA00023001"/>
    </source>
</evidence>
<evidence type="ECO:0000256" key="2">
    <source>
        <dbReference type="ARBA" id="ARBA00010838"/>
    </source>
</evidence>
<comment type="similarity">
    <text evidence="2 11">Belongs to the glycosyl hydrolase 1 family.</text>
</comment>
<reference evidence="14" key="1">
    <citation type="submission" date="2017-06" db="EMBL/GenBank/DDBJ databases">
        <authorList>
            <person name="Varghese N."/>
            <person name="Submissions S."/>
        </authorList>
    </citation>
    <scope>NUCLEOTIDE SEQUENCE [LARGE SCALE GENOMIC DNA]</scope>
    <source>
        <strain evidence="14">DSM 28041</strain>
    </source>
</reference>
<dbReference type="AlphaFoldDB" id="A0A238Z9D7"/>
<protein>
    <recommendedName>
        <fullName evidence="3 11">Beta-glucosidase</fullName>
        <ecNumber evidence="3 11">3.2.1.21</ecNumber>
    </recommendedName>
</protein>
<dbReference type="InterPro" id="IPR033132">
    <property type="entry name" value="GH_1_N_CS"/>
</dbReference>
<dbReference type="FunFam" id="3.20.20.80:FF:000004">
    <property type="entry name" value="Beta-glucosidase 6-phospho-beta-glucosidase"/>
    <property type="match status" value="1"/>
</dbReference>
<evidence type="ECO:0000256" key="10">
    <source>
        <dbReference type="PIRSR" id="PIRSR617736-2"/>
    </source>
</evidence>
<proteinExistence type="inferred from homology"/>
<gene>
    <name evidence="13" type="ORF">SAMN06269173_10752</name>
</gene>
<evidence type="ECO:0000256" key="12">
    <source>
        <dbReference type="SAM" id="SignalP"/>
    </source>
</evidence>
<dbReference type="PANTHER" id="PTHR10353:SF36">
    <property type="entry name" value="LP05116P"/>
    <property type="match status" value="1"/>
</dbReference>
<name>A0A238Z9D7_9BACT</name>
<evidence type="ECO:0000256" key="3">
    <source>
        <dbReference type="ARBA" id="ARBA00012744"/>
    </source>
</evidence>
<sequence length="499" mass="55480">MWKKQKAAAPTCPLAHGFLSLLMAALPSAFFPPTTPASYSRSDFGPNFHWGVSTAAYQTEGSWAADGKGPSIWDAFVRGRRAIKGRHTGDVATDFYHRWPADLDLMQALGIPDFRFSAAWARVMPTGTGPVHAPGLDFYDRLVDGCLERGIRPWLTVYHWDLPQALQQRGGWTNRAVVGWLADYAHVLAARLGDRVQHWMVLNEPMVFTGAGHLLGVHAPGRRSLGAFLAATHHAALAQAEGGRALRAALPASTSIGTTFSCSYLMPWRPGLPRDERATRRADAVLNRLFVEPAAGLGYPVADAPFLSRLERYMQPGDEAALPFAFDFWGVQNYTREVVRHAPYVPLLWANLVGAVRRGVPYTQMGWEVFPESIYHMLKQFGAYAQAPRLLVTENGAAFPDVLVAGTVPDVAREAYLRACIGQVLRAQRDGVPVDGYFAWSFTDNFEWAEGYEPRFGLVHVEYETQRRTVKNSGYWYQRLLAGEEVCTELFRHDSITAL</sequence>
<keyword evidence="4 11" id="KW-0378">Hydrolase</keyword>
<feature type="binding site" evidence="10">
    <location>
        <position position="58"/>
    </location>
    <ligand>
        <name>substrate</name>
    </ligand>
</feature>
<dbReference type="InterPro" id="IPR017736">
    <property type="entry name" value="Glyco_hydro_1_beta-glucosidase"/>
</dbReference>
<feature type="binding site" evidence="10">
    <location>
        <position position="334"/>
    </location>
    <ligand>
        <name>substrate</name>
    </ligand>
</feature>
<evidence type="ECO:0000256" key="8">
    <source>
        <dbReference type="ARBA" id="ARBA00023326"/>
    </source>
</evidence>
<feature type="binding site" evidence="10">
    <location>
        <position position="203"/>
    </location>
    <ligand>
        <name>substrate</name>
    </ligand>
</feature>
<dbReference type="GO" id="GO:0005829">
    <property type="term" value="C:cytosol"/>
    <property type="evidence" value="ECO:0007669"/>
    <property type="project" value="TreeGrafter"/>
</dbReference>
<dbReference type="PRINTS" id="PR00131">
    <property type="entry name" value="GLHYDRLASE1"/>
</dbReference>
<feature type="binding site" evidence="10">
    <location>
        <position position="440"/>
    </location>
    <ligand>
        <name>substrate</name>
    </ligand>
</feature>
<dbReference type="InterPro" id="IPR001360">
    <property type="entry name" value="Glyco_hydro_1"/>
</dbReference>
<evidence type="ECO:0000256" key="9">
    <source>
        <dbReference type="PIRSR" id="PIRSR617736-1"/>
    </source>
</evidence>
<keyword evidence="6" id="KW-0119">Carbohydrate metabolism</keyword>
<dbReference type="NCBIfam" id="TIGR03356">
    <property type="entry name" value="BGL"/>
    <property type="match status" value="1"/>
</dbReference>
<dbReference type="PROSITE" id="PS00653">
    <property type="entry name" value="GLYCOSYL_HYDROL_F1_2"/>
    <property type="match status" value="1"/>
</dbReference>
<feature type="active site" description="Proton donor" evidence="9">
    <location>
        <position position="204"/>
    </location>
</feature>
<feature type="active site" description="Nucleophile" evidence="9">
    <location>
        <position position="394"/>
    </location>
</feature>
<keyword evidence="7 11" id="KW-0326">Glycosidase</keyword>
<dbReference type="InterPro" id="IPR017853">
    <property type="entry name" value="GH"/>
</dbReference>
<dbReference type="SUPFAM" id="SSF51445">
    <property type="entry name" value="(Trans)glycosidases"/>
    <property type="match status" value="1"/>
</dbReference>
<dbReference type="GO" id="GO:0008422">
    <property type="term" value="F:beta-glucosidase activity"/>
    <property type="evidence" value="ECO:0007669"/>
    <property type="project" value="UniProtKB-EC"/>
</dbReference>
<comment type="catalytic activity">
    <reaction evidence="1 11">
        <text>Hydrolysis of terminal, non-reducing beta-D-glucosyl residues with release of beta-D-glucose.</text>
        <dbReference type="EC" id="3.2.1.21"/>
    </reaction>
</comment>
<keyword evidence="5" id="KW-0136">Cellulose degradation</keyword>
<evidence type="ECO:0000256" key="4">
    <source>
        <dbReference type="ARBA" id="ARBA00022801"/>
    </source>
</evidence>
<feature type="binding site" evidence="10">
    <location>
        <position position="159"/>
    </location>
    <ligand>
        <name>substrate</name>
    </ligand>
</feature>
<dbReference type="GO" id="GO:0030245">
    <property type="term" value="P:cellulose catabolic process"/>
    <property type="evidence" value="ECO:0007669"/>
    <property type="project" value="UniProtKB-KW"/>
</dbReference>
<evidence type="ECO:0000256" key="6">
    <source>
        <dbReference type="ARBA" id="ARBA00023277"/>
    </source>
</evidence>
<feature type="binding site" evidence="10">
    <location>
        <begin position="447"/>
        <end position="448"/>
    </location>
    <ligand>
        <name>substrate</name>
    </ligand>
</feature>
<dbReference type="Pfam" id="PF00232">
    <property type="entry name" value="Glyco_hydro_1"/>
    <property type="match status" value="1"/>
</dbReference>
<keyword evidence="14" id="KW-1185">Reference proteome</keyword>
<dbReference type="Proteomes" id="UP000198310">
    <property type="component" value="Unassembled WGS sequence"/>
</dbReference>
<evidence type="ECO:0000313" key="13">
    <source>
        <dbReference type="EMBL" id="SNR80135.1"/>
    </source>
</evidence>
<evidence type="ECO:0000256" key="11">
    <source>
        <dbReference type="RuleBase" id="RU361175"/>
    </source>
</evidence>
<accession>A0A238Z9D7</accession>
<dbReference type="Gene3D" id="3.20.20.80">
    <property type="entry name" value="Glycosidases"/>
    <property type="match status" value="1"/>
</dbReference>
<keyword evidence="12" id="KW-0732">Signal</keyword>
<organism evidence="13 14">
    <name type="scientific">Hymenobacter mucosus</name>
    <dbReference type="NCBI Taxonomy" id="1411120"/>
    <lineage>
        <taxon>Bacteria</taxon>
        <taxon>Pseudomonadati</taxon>
        <taxon>Bacteroidota</taxon>
        <taxon>Cytophagia</taxon>
        <taxon>Cytophagales</taxon>
        <taxon>Hymenobacteraceae</taxon>
        <taxon>Hymenobacter</taxon>
    </lineage>
</organism>
<keyword evidence="8" id="KW-0624">Polysaccharide degradation</keyword>
<dbReference type="EC" id="3.2.1.21" evidence="3 11"/>